<organism evidence="1 2">
    <name type="scientific">Streptantibioticus rubrisoli</name>
    <dbReference type="NCBI Taxonomy" id="1387313"/>
    <lineage>
        <taxon>Bacteria</taxon>
        <taxon>Bacillati</taxon>
        <taxon>Actinomycetota</taxon>
        <taxon>Actinomycetes</taxon>
        <taxon>Kitasatosporales</taxon>
        <taxon>Streptomycetaceae</taxon>
        <taxon>Streptantibioticus</taxon>
    </lineage>
</organism>
<accession>A0ABT1PMX8</accession>
<feature type="non-terminal residue" evidence="1">
    <location>
        <position position="1"/>
    </location>
</feature>
<proteinExistence type="predicted"/>
<comment type="caution">
    <text evidence="1">The sequence shown here is derived from an EMBL/GenBank/DDBJ whole genome shotgun (WGS) entry which is preliminary data.</text>
</comment>
<gene>
    <name evidence="1" type="ORF">NON19_32845</name>
</gene>
<keyword evidence="2" id="KW-1185">Reference proteome</keyword>
<reference evidence="1 2" key="1">
    <citation type="submission" date="2022-06" db="EMBL/GenBank/DDBJ databases">
        <title>Draft genome sequence of type strain Streptomyces rubrisoli DSM 42083.</title>
        <authorList>
            <person name="Duangmal K."/>
            <person name="Klaysubun C."/>
        </authorList>
    </citation>
    <scope>NUCLEOTIDE SEQUENCE [LARGE SCALE GENOMIC DNA]</scope>
    <source>
        <strain evidence="1 2">DSM 42083</strain>
    </source>
</reference>
<name>A0ABT1PMX8_9ACTN</name>
<dbReference type="Proteomes" id="UP001206206">
    <property type="component" value="Unassembled WGS sequence"/>
</dbReference>
<dbReference type="EMBL" id="JANFNH010000093">
    <property type="protein sequence ID" value="MCQ4046715.1"/>
    <property type="molecule type" value="Genomic_DNA"/>
</dbReference>
<protein>
    <submittedName>
        <fullName evidence="1">D-beta-D-heptose 1-phosphate adenosyltransferase</fullName>
    </submittedName>
</protein>
<evidence type="ECO:0000313" key="2">
    <source>
        <dbReference type="Proteomes" id="UP001206206"/>
    </source>
</evidence>
<evidence type="ECO:0000313" key="1">
    <source>
        <dbReference type="EMBL" id="MCQ4046715.1"/>
    </source>
</evidence>
<sequence length="69" mass="7751">VFDEDVPHDLLRKLQPDNWVKGGDYTTETLPETEILRSWGGQALVLPYIADRSTTELAQRAATTAVHNE</sequence>